<sequence length="279" mass="30149">MKKIIALLMAMAMCVALLAACSTQTATETAEDTQTAADTSAESDWEYIKDKGEMIVGITLFAPMNYKEGEELVGFETEFTKAVCEKLGVTPNFQEIDWGSKEIELNSKNIDCIWNGLTITDERKANMSITEPYMNNRQVMITKAENAERFAESVDGASVVAEVDSTGDALVNSDEFFANAEYTAVDSQAKALMDVEAGTSDVAVIDYVASIASIGEGTDYADLVVIEAREFPGDEYGVAFRSGSDVTEMVNEAMKELAADGTLGAIAEKYGLSDLMLIK</sequence>
<dbReference type="InterPro" id="IPR018313">
    <property type="entry name" value="SBP_3_CS"/>
</dbReference>
<dbReference type="PANTHER" id="PTHR35936:SF34">
    <property type="entry name" value="ABC TRANSPORTER EXTRACELLULAR-BINDING PROTEIN YCKB-RELATED"/>
    <property type="match status" value="1"/>
</dbReference>
<evidence type="ECO:0000259" key="6">
    <source>
        <dbReference type="SMART" id="SM00062"/>
    </source>
</evidence>
<dbReference type="InterPro" id="IPR001638">
    <property type="entry name" value="Solute-binding_3/MltF_N"/>
</dbReference>
<dbReference type="Proteomes" id="UP000824162">
    <property type="component" value="Unassembled WGS sequence"/>
</dbReference>
<evidence type="ECO:0000313" key="8">
    <source>
        <dbReference type="Proteomes" id="UP000824162"/>
    </source>
</evidence>
<feature type="domain" description="Solute-binding protein family 3/N-terminal" evidence="6">
    <location>
        <begin position="53"/>
        <end position="274"/>
    </location>
</feature>
<dbReference type="Pfam" id="PF00497">
    <property type="entry name" value="SBP_bac_3"/>
    <property type="match status" value="1"/>
</dbReference>
<comment type="subcellular location">
    <subcellularLocation>
        <location evidence="1">Cell envelope</location>
    </subcellularLocation>
</comment>
<evidence type="ECO:0000256" key="4">
    <source>
        <dbReference type="RuleBase" id="RU003744"/>
    </source>
</evidence>
<feature type="chain" id="PRO_5038811215" evidence="5">
    <location>
        <begin position="20"/>
        <end position="279"/>
    </location>
</feature>
<protein>
    <submittedName>
        <fullName evidence="7">Transporter substrate-binding domain-containing protein</fullName>
    </submittedName>
</protein>
<evidence type="ECO:0000256" key="1">
    <source>
        <dbReference type="ARBA" id="ARBA00004196"/>
    </source>
</evidence>
<dbReference type="GO" id="GO:0030313">
    <property type="term" value="C:cell envelope"/>
    <property type="evidence" value="ECO:0007669"/>
    <property type="project" value="UniProtKB-SubCell"/>
</dbReference>
<dbReference type="SMART" id="SM00062">
    <property type="entry name" value="PBPb"/>
    <property type="match status" value="1"/>
</dbReference>
<gene>
    <name evidence="7" type="ORF">H9900_02885</name>
</gene>
<proteinExistence type="inferred from homology"/>
<evidence type="ECO:0000256" key="3">
    <source>
        <dbReference type="ARBA" id="ARBA00022729"/>
    </source>
</evidence>
<evidence type="ECO:0000256" key="2">
    <source>
        <dbReference type="ARBA" id="ARBA00010333"/>
    </source>
</evidence>
<dbReference type="Gene3D" id="3.40.190.10">
    <property type="entry name" value="Periplasmic binding protein-like II"/>
    <property type="match status" value="2"/>
</dbReference>
<name>A0A9D1PRU6_9FIRM</name>
<accession>A0A9D1PRU6</accession>
<dbReference type="AlphaFoldDB" id="A0A9D1PRU6"/>
<dbReference type="PANTHER" id="PTHR35936">
    <property type="entry name" value="MEMBRANE-BOUND LYTIC MUREIN TRANSGLYCOSYLASE F"/>
    <property type="match status" value="1"/>
</dbReference>
<dbReference type="EMBL" id="DXIJ01000055">
    <property type="protein sequence ID" value="HIV85739.1"/>
    <property type="molecule type" value="Genomic_DNA"/>
</dbReference>
<dbReference type="PROSITE" id="PS51257">
    <property type="entry name" value="PROKAR_LIPOPROTEIN"/>
    <property type="match status" value="1"/>
</dbReference>
<organism evidence="7 8">
    <name type="scientific">Candidatus Monoglobus merdigallinarum</name>
    <dbReference type="NCBI Taxonomy" id="2838698"/>
    <lineage>
        <taxon>Bacteria</taxon>
        <taxon>Bacillati</taxon>
        <taxon>Bacillota</taxon>
        <taxon>Clostridia</taxon>
        <taxon>Monoglobales</taxon>
        <taxon>Monoglobaceae</taxon>
        <taxon>Monoglobus</taxon>
    </lineage>
</organism>
<feature type="signal peptide" evidence="5">
    <location>
        <begin position="1"/>
        <end position="19"/>
    </location>
</feature>
<reference evidence="7" key="1">
    <citation type="journal article" date="2021" name="PeerJ">
        <title>Extensive microbial diversity within the chicken gut microbiome revealed by metagenomics and culture.</title>
        <authorList>
            <person name="Gilroy R."/>
            <person name="Ravi A."/>
            <person name="Getino M."/>
            <person name="Pursley I."/>
            <person name="Horton D.L."/>
            <person name="Alikhan N.F."/>
            <person name="Baker D."/>
            <person name="Gharbi K."/>
            <person name="Hall N."/>
            <person name="Watson M."/>
            <person name="Adriaenssens E.M."/>
            <person name="Foster-Nyarko E."/>
            <person name="Jarju S."/>
            <person name="Secka A."/>
            <person name="Antonio M."/>
            <person name="Oren A."/>
            <person name="Chaudhuri R.R."/>
            <person name="La Ragione R."/>
            <person name="Hildebrand F."/>
            <person name="Pallen M.J."/>
        </authorList>
    </citation>
    <scope>NUCLEOTIDE SEQUENCE</scope>
    <source>
        <strain evidence="7">5790</strain>
    </source>
</reference>
<comment type="similarity">
    <text evidence="2 4">Belongs to the bacterial solute-binding protein 3 family.</text>
</comment>
<evidence type="ECO:0000256" key="5">
    <source>
        <dbReference type="SAM" id="SignalP"/>
    </source>
</evidence>
<comment type="caution">
    <text evidence="7">The sequence shown here is derived from an EMBL/GenBank/DDBJ whole genome shotgun (WGS) entry which is preliminary data.</text>
</comment>
<dbReference type="PROSITE" id="PS01039">
    <property type="entry name" value="SBP_BACTERIAL_3"/>
    <property type="match status" value="1"/>
</dbReference>
<evidence type="ECO:0000313" key="7">
    <source>
        <dbReference type="EMBL" id="HIV85739.1"/>
    </source>
</evidence>
<dbReference type="SUPFAM" id="SSF53850">
    <property type="entry name" value="Periplasmic binding protein-like II"/>
    <property type="match status" value="1"/>
</dbReference>
<keyword evidence="3 5" id="KW-0732">Signal</keyword>
<reference evidence="7" key="2">
    <citation type="submission" date="2021-04" db="EMBL/GenBank/DDBJ databases">
        <authorList>
            <person name="Gilroy R."/>
        </authorList>
    </citation>
    <scope>NUCLEOTIDE SEQUENCE</scope>
    <source>
        <strain evidence="7">5790</strain>
    </source>
</reference>